<comment type="similarity">
    <text evidence="2">Belongs to the LemA family.</text>
</comment>
<dbReference type="InterPro" id="IPR023353">
    <property type="entry name" value="LemA-like_dom_sf"/>
</dbReference>
<keyword evidence="4 6" id="KW-1133">Transmembrane helix</keyword>
<evidence type="ECO:0000313" key="8">
    <source>
        <dbReference type="Proteomes" id="UP000286806"/>
    </source>
</evidence>
<dbReference type="Pfam" id="PF04011">
    <property type="entry name" value="LemA"/>
    <property type="match status" value="1"/>
</dbReference>
<dbReference type="PANTHER" id="PTHR34478:SF1">
    <property type="entry name" value="PROTEIN LEMA"/>
    <property type="match status" value="1"/>
</dbReference>
<evidence type="ECO:0000256" key="1">
    <source>
        <dbReference type="ARBA" id="ARBA00004167"/>
    </source>
</evidence>
<gene>
    <name evidence="7" type="ORF">SFMTTN_3099</name>
</gene>
<evidence type="ECO:0000256" key="5">
    <source>
        <dbReference type="ARBA" id="ARBA00023136"/>
    </source>
</evidence>
<dbReference type="EMBL" id="BGOW01000036">
    <property type="protein sequence ID" value="GCB02276.1"/>
    <property type="molecule type" value="Genomic_DNA"/>
</dbReference>
<dbReference type="InterPro" id="IPR007156">
    <property type="entry name" value="MamQ_LemA"/>
</dbReference>
<evidence type="ECO:0000256" key="2">
    <source>
        <dbReference type="ARBA" id="ARBA00008854"/>
    </source>
</evidence>
<protein>
    <submittedName>
        <fullName evidence="7">LemA protein</fullName>
    </submittedName>
</protein>
<sequence>MGTAQIVTLIILVIVALYTILLYNGLVTLKHNVGRAWSNIDVLLKQRHDELPKLVETCKQYMQFEQQTLEKVMQARAAVSTAREAHNVPALSSAEGSLRTSLGGLFAVVEAYPELKADASFKTLQARIIGLENAIADRREFYNDSVNINNVRIEQFPDVIIAKKFGFKAFELLRFKADEITDVNVKTLFG</sequence>
<dbReference type="OrthoDB" id="9804152at2"/>
<evidence type="ECO:0000256" key="4">
    <source>
        <dbReference type="ARBA" id="ARBA00022989"/>
    </source>
</evidence>
<dbReference type="AlphaFoldDB" id="A0A401K0I7"/>
<dbReference type="RefSeq" id="WP_124706014.1">
    <property type="nucleotide sequence ID" value="NZ_BGOW01000036.1"/>
</dbReference>
<keyword evidence="3 6" id="KW-0812">Transmembrane</keyword>
<organism evidence="7 8">
    <name type="scientific">Sulfuriferula multivorans</name>
    <dbReference type="NCBI Taxonomy" id="1559896"/>
    <lineage>
        <taxon>Bacteria</taxon>
        <taxon>Pseudomonadati</taxon>
        <taxon>Pseudomonadota</taxon>
        <taxon>Betaproteobacteria</taxon>
        <taxon>Nitrosomonadales</taxon>
        <taxon>Sulfuricellaceae</taxon>
        <taxon>Sulfuriferula</taxon>
    </lineage>
</organism>
<comment type="subcellular location">
    <subcellularLocation>
        <location evidence="1">Membrane</location>
        <topology evidence="1">Single-pass membrane protein</topology>
    </subcellularLocation>
</comment>
<evidence type="ECO:0000256" key="6">
    <source>
        <dbReference type="SAM" id="Phobius"/>
    </source>
</evidence>
<keyword evidence="8" id="KW-1185">Reference proteome</keyword>
<dbReference type="PANTHER" id="PTHR34478">
    <property type="entry name" value="PROTEIN LEMA"/>
    <property type="match status" value="1"/>
</dbReference>
<dbReference type="Gene3D" id="1.20.1440.20">
    <property type="entry name" value="LemA-like domain"/>
    <property type="match status" value="1"/>
</dbReference>
<accession>A0A401K0I7</accession>
<proteinExistence type="inferred from homology"/>
<evidence type="ECO:0000313" key="7">
    <source>
        <dbReference type="EMBL" id="GCB02276.1"/>
    </source>
</evidence>
<comment type="caution">
    <text evidence="7">The sequence shown here is derived from an EMBL/GenBank/DDBJ whole genome shotgun (WGS) entry which is preliminary data.</text>
</comment>
<evidence type="ECO:0000256" key="3">
    <source>
        <dbReference type="ARBA" id="ARBA00022692"/>
    </source>
</evidence>
<dbReference type="Proteomes" id="UP000286806">
    <property type="component" value="Unassembled WGS sequence"/>
</dbReference>
<keyword evidence="5 6" id="KW-0472">Membrane</keyword>
<feature type="transmembrane region" description="Helical" evidence="6">
    <location>
        <begin position="6"/>
        <end position="26"/>
    </location>
</feature>
<reference evidence="7 8" key="1">
    <citation type="journal article" date="2019" name="Front. Microbiol.">
        <title>Genomes of Neutrophilic Sulfur-Oxidizing Chemolithoautotrophs Representing 9 Proteobacterial Species From 8 Genera.</title>
        <authorList>
            <person name="Watanabe T."/>
            <person name="Kojima H."/>
            <person name="Umezawa K."/>
            <person name="Hori C."/>
            <person name="Takasuka T.E."/>
            <person name="Kato Y."/>
            <person name="Fukui M."/>
        </authorList>
    </citation>
    <scope>NUCLEOTIDE SEQUENCE [LARGE SCALE GENOMIC DNA]</scope>
    <source>
        <strain evidence="7 8">TTN</strain>
    </source>
</reference>
<name>A0A401K0I7_9PROT</name>
<dbReference type="GO" id="GO:0016020">
    <property type="term" value="C:membrane"/>
    <property type="evidence" value="ECO:0007669"/>
    <property type="project" value="UniProtKB-SubCell"/>
</dbReference>
<dbReference type="SUPFAM" id="SSF140478">
    <property type="entry name" value="LemA-like"/>
    <property type="match status" value="1"/>
</dbReference>